<evidence type="ECO:0000313" key="2">
    <source>
        <dbReference type="Proteomes" id="UP000749559"/>
    </source>
</evidence>
<dbReference type="EMBL" id="CAIIXF020000006">
    <property type="protein sequence ID" value="CAH1787310.1"/>
    <property type="molecule type" value="Genomic_DNA"/>
</dbReference>
<proteinExistence type="predicted"/>
<reference evidence="1" key="1">
    <citation type="submission" date="2022-03" db="EMBL/GenBank/DDBJ databases">
        <authorList>
            <person name="Martin C."/>
        </authorList>
    </citation>
    <scope>NUCLEOTIDE SEQUENCE</scope>
</reference>
<dbReference type="Proteomes" id="UP000749559">
    <property type="component" value="Unassembled WGS sequence"/>
</dbReference>
<accession>A0A8J1XVB7</accession>
<protein>
    <submittedName>
        <fullName evidence="1">Uncharacterized protein</fullName>
    </submittedName>
</protein>
<sequence length="125" mass="14028">KPKDKPLIAKSTTPQIKEFQIIKVSRINPTSKHEQKKRVKHKDQAIVTIDEKDIHVRGADNEDHTDGQLQDEDEPVIPNVKLLTLAESCLFTAELIPIYTVFTSITPPSCSCMARGGPWTFSLYG</sequence>
<evidence type="ECO:0000313" key="1">
    <source>
        <dbReference type="EMBL" id="CAH1787310.1"/>
    </source>
</evidence>
<comment type="caution">
    <text evidence="1">The sequence shown here is derived from an EMBL/GenBank/DDBJ whole genome shotgun (WGS) entry which is preliminary data.</text>
</comment>
<gene>
    <name evidence="1" type="ORF">OFUS_LOCUS13042</name>
</gene>
<feature type="non-terminal residue" evidence="1">
    <location>
        <position position="1"/>
    </location>
</feature>
<dbReference type="AlphaFoldDB" id="A0A8J1XVB7"/>
<organism evidence="1 2">
    <name type="scientific">Owenia fusiformis</name>
    <name type="common">Polychaete worm</name>
    <dbReference type="NCBI Taxonomy" id="6347"/>
    <lineage>
        <taxon>Eukaryota</taxon>
        <taxon>Metazoa</taxon>
        <taxon>Spiralia</taxon>
        <taxon>Lophotrochozoa</taxon>
        <taxon>Annelida</taxon>
        <taxon>Polychaeta</taxon>
        <taxon>Sedentaria</taxon>
        <taxon>Canalipalpata</taxon>
        <taxon>Sabellida</taxon>
        <taxon>Oweniida</taxon>
        <taxon>Oweniidae</taxon>
        <taxon>Owenia</taxon>
    </lineage>
</organism>
<name>A0A8J1XVB7_OWEFU</name>
<keyword evidence="2" id="KW-1185">Reference proteome</keyword>